<dbReference type="Proteomes" id="UP000008466">
    <property type="component" value="Chromosome"/>
</dbReference>
<protein>
    <recommendedName>
        <fullName evidence="4">DUF4153 domain-containing protein</fullName>
    </recommendedName>
</protein>
<dbReference type="HOGENOM" id="CLU_670660_0_0_12"/>
<feature type="transmembrane region" description="Helical" evidence="1">
    <location>
        <begin position="192"/>
        <end position="214"/>
    </location>
</feature>
<dbReference type="OrthoDB" id="10016047at2"/>
<dbReference type="STRING" id="158189.SpiBuddy_2239"/>
<keyword evidence="1" id="KW-1133">Transmembrane helix</keyword>
<evidence type="ECO:0000256" key="1">
    <source>
        <dbReference type="SAM" id="Phobius"/>
    </source>
</evidence>
<proteinExistence type="predicted"/>
<keyword evidence="3" id="KW-1185">Reference proteome</keyword>
<sequence>MANLITAWKEDLSRQGKTDKQIEAEQQTQQTLETQLNEYLHNEEAQLVSLHRMGARFELVSQGGSASMHKGVLILLAIQFVVSQLPALFGFPVSDASIPYYLLNLSFLVFPFMAVYLSRSWNTQILSYLAVFALVCLLVNLQQANKATAKETTFILSALHLPLFGILSLAIFQKQDTFTQKLSRHLRFVGEVVLLTFLLCCACFVVMMLSITLFEAIGLRIEDGLVQFLITSILPLLPLVAIHVITIKGSRLLQLTRLLASLFLPVFTVVMLVFLAFLVFEGTTVKEDRSLLLAIDALLALLLLMILYATDLFETEQNSRFWRVMVLVSSVTALLLDSVALMAIGSRLLAYGLSANRLAVLAENLLLFANLLALVLALLTRRSTAKIQAVFLTVYAFWFLFVTLFFPLIF</sequence>
<feature type="transmembrane region" description="Helical" evidence="1">
    <location>
        <begin position="390"/>
        <end position="409"/>
    </location>
</feature>
<feature type="transmembrane region" description="Helical" evidence="1">
    <location>
        <begin position="258"/>
        <end position="279"/>
    </location>
</feature>
<feature type="transmembrane region" description="Helical" evidence="1">
    <location>
        <begin position="226"/>
        <end position="246"/>
    </location>
</feature>
<feature type="transmembrane region" description="Helical" evidence="1">
    <location>
        <begin position="291"/>
        <end position="309"/>
    </location>
</feature>
<feature type="transmembrane region" description="Helical" evidence="1">
    <location>
        <begin position="72"/>
        <end position="92"/>
    </location>
</feature>
<dbReference type="AlphaFoldDB" id="F0RTY0"/>
<evidence type="ECO:0000313" key="3">
    <source>
        <dbReference type="Proteomes" id="UP000008466"/>
    </source>
</evidence>
<accession>F0RTY0</accession>
<keyword evidence="1" id="KW-0812">Transmembrane</keyword>
<feature type="transmembrane region" description="Helical" evidence="1">
    <location>
        <begin position="154"/>
        <end position="172"/>
    </location>
</feature>
<feature type="transmembrane region" description="Helical" evidence="1">
    <location>
        <begin position="321"/>
        <end position="346"/>
    </location>
</feature>
<feature type="transmembrane region" description="Helical" evidence="1">
    <location>
        <begin position="125"/>
        <end position="142"/>
    </location>
</feature>
<name>F0RTY0_SPHGB</name>
<dbReference type="TCDB" id="9.B.65.1.10">
    <property type="family name" value="the putative transporter (yhge) family"/>
</dbReference>
<evidence type="ECO:0000313" key="2">
    <source>
        <dbReference type="EMBL" id="ADY14058.1"/>
    </source>
</evidence>
<keyword evidence="1" id="KW-0472">Membrane</keyword>
<gene>
    <name evidence="2" type="ordered locus">SpiBuddy_2239</name>
</gene>
<evidence type="ECO:0008006" key="4">
    <source>
        <dbReference type="Google" id="ProtNLM"/>
    </source>
</evidence>
<organism evidence="2 3">
    <name type="scientific">Sphaerochaeta globosa (strain ATCC BAA-1886 / DSM 22777 / Buddy)</name>
    <name type="common">Spirochaeta sp. (strain Buddy)</name>
    <dbReference type="NCBI Taxonomy" id="158189"/>
    <lineage>
        <taxon>Bacteria</taxon>
        <taxon>Pseudomonadati</taxon>
        <taxon>Spirochaetota</taxon>
        <taxon>Spirochaetia</taxon>
        <taxon>Spirochaetales</taxon>
        <taxon>Sphaerochaetaceae</taxon>
        <taxon>Sphaerochaeta</taxon>
    </lineage>
</organism>
<dbReference type="RefSeq" id="WP_013607907.1">
    <property type="nucleotide sequence ID" value="NC_015152.1"/>
</dbReference>
<feature type="transmembrane region" description="Helical" evidence="1">
    <location>
        <begin position="98"/>
        <end position="118"/>
    </location>
</feature>
<dbReference type="EMBL" id="CP002541">
    <property type="protein sequence ID" value="ADY14058.1"/>
    <property type="molecule type" value="Genomic_DNA"/>
</dbReference>
<dbReference type="KEGG" id="sbu:SpiBuddy_2239"/>
<dbReference type="eggNOG" id="ENOG502Z81H">
    <property type="taxonomic scope" value="Bacteria"/>
</dbReference>
<reference evidence="3" key="1">
    <citation type="submission" date="2011-02" db="EMBL/GenBank/DDBJ databases">
        <title>Complete sequence of Spirochaeta sp. Buddy.</title>
        <authorList>
            <person name="Lucas S."/>
            <person name="Copeland A."/>
            <person name="Lapidus A."/>
            <person name="Cheng J.-F."/>
            <person name="Goodwin L."/>
            <person name="Pitluck S."/>
            <person name="Zeytun A."/>
            <person name="Detter J.C."/>
            <person name="Han C."/>
            <person name="Tapia R."/>
            <person name="Land M."/>
            <person name="Hauser L."/>
            <person name="Kyrpides N."/>
            <person name="Ivanova N."/>
            <person name="Mikhailova N."/>
            <person name="Pagani I."/>
            <person name="Ritalahti K.M."/>
            <person name="Loeffler F.E."/>
            <person name="Woyke T."/>
        </authorList>
    </citation>
    <scope>NUCLEOTIDE SEQUENCE [LARGE SCALE GENOMIC DNA]</scope>
    <source>
        <strain evidence="3">ATCC BAA-1886 / DSM 22777 / Buddy</strain>
    </source>
</reference>
<feature type="transmembrane region" description="Helical" evidence="1">
    <location>
        <begin position="358"/>
        <end position="378"/>
    </location>
</feature>